<organism evidence="2 3">
    <name type="scientific">Streptomyces zaomyceticus</name>
    <dbReference type="NCBI Taxonomy" id="68286"/>
    <lineage>
        <taxon>Bacteria</taxon>
        <taxon>Bacillati</taxon>
        <taxon>Actinomycetota</taxon>
        <taxon>Actinomycetes</taxon>
        <taxon>Kitasatosporales</taxon>
        <taxon>Streptomycetaceae</taxon>
        <taxon>Streptomyces</taxon>
    </lineage>
</organism>
<feature type="region of interest" description="Disordered" evidence="1">
    <location>
        <begin position="1"/>
        <end position="116"/>
    </location>
</feature>
<reference evidence="2 3" key="1">
    <citation type="submission" date="2022-10" db="EMBL/GenBank/DDBJ databases">
        <title>The complete genomes of actinobacterial strains from the NBC collection.</title>
        <authorList>
            <person name="Joergensen T.S."/>
            <person name="Alvarez Arevalo M."/>
            <person name="Sterndorff E.B."/>
            <person name="Faurdal D."/>
            <person name="Vuksanovic O."/>
            <person name="Mourched A.-S."/>
            <person name="Charusanti P."/>
            <person name="Shaw S."/>
            <person name="Blin K."/>
            <person name="Weber T."/>
        </authorList>
    </citation>
    <scope>NUCLEOTIDE SEQUENCE [LARGE SCALE GENOMIC DNA]</scope>
    <source>
        <strain evidence="2 3">NBC_00123</strain>
    </source>
</reference>
<feature type="compositionally biased region" description="Gly residues" evidence="1">
    <location>
        <begin position="29"/>
        <end position="39"/>
    </location>
</feature>
<feature type="region of interest" description="Disordered" evidence="1">
    <location>
        <begin position="169"/>
        <end position="229"/>
    </location>
</feature>
<keyword evidence="3" id="KW-1185">Reference proteome</keyword>
<proteinExistence type="predicted"/>
<evidence type="ECO:0000256" key="1">
    <source>
        <dbReference type="SAM" id="MobiDB-lite"/>
    </source>
</evidence>
<dbReference type="RefSeq" id="WP_371635758.1">
    <property type="nucleotide sequence ID" value="NZ_CP108062.1"/>
</dbReference>
<evidence type="ECO:0000313" key="2">
    <source>
        <dbReference type="EMBL" id="WTR70637.1"/>
    </source>
</evidence>
<evidence type="ECO:0000313" key="3">
    <source>
        <dbReference type="Proteomes" id="UP001622594"/>
    </source>
</evidence>
<dbReference type="EMBL" id="CP108188">
    <property type="protein sequence ID" value="WTR70637.1"/>
    <property type="molecule type" value="Genomic_DNA"/>
</dbReference>
<feature type="compositionally biased region" description="Low complexity" evidence="1">
    <location>
        <begin position="169"/>
        <end position="227"/>
    </location>
</feature>
<evidence type="ECO:0008006" key="4">
    <source>
        <dbReference type="Google" id="ProtNLM"/>
    </source>
</evidence>
<feature type="compositionally biased region" description="Low complexity" evidence="1">
    <location>
        <begin position="63"/>
        <end position="83"/>
    </location>
</feature>
<accession>A0ABZ1L8D4</accession>
<feature type="compositionally biased region" description="Pro residues" evidence="1">
    <location>
        <begin position="91"/>
        <end position="108"/>
    </location>
</feature>
<dbReference type="Proteomes" id="UP001622594">
    <property type="component" value="Chromosome"/>
</dbReference>
<name>A0ABZ1L8D4_9ACTN</name>
<sequence length="373" mass="37151">MSGDGGGGGGARWNDETQSWETGPATPGPAGGVGAGPVAGGAPWPVGEGTVRGPVAQEPPTGPASGPATGPAPGPASASAFVKGDGGGPVVPLPPPPPPQYTPGPAPEYDPGYAPAYIPETGGWQYSTPGGPVPEARPRARGAVAAGVAVAVLAAGSVGGWLLWGRDDGGSPAAGGSPASVSASEETGADTTAPTSGSPSDPSSGTPSDSAPPSGTATPTDGAPPAGYGVVTDLKGFTIAVPDGWDRTETDQGVFYNAPDRRSLLQIFVVTEAGLTPYEALRGASEDGRATKPGYREISLERVTGEPGAPADSAELVYAYTRDDGSRRKVVDRAFTAADGNHFAILVAGPESDWPKQRESLSVALKFFRPGAY</sequence>
<feature type="compositionally biased region" description="Gly residues" evidence="1">
    <location>
        <begin position="1"/>
        <end position="11"/>
    </location>
</feature>
<feature type="compositionally biased region" description="Low complexity" evidence="1">
    <location>
        <begin position="40"/>
        <end position="49"/>
    </location>
</feature>
<gene>
    <name evidence="2" type="ORF">OG814_15805</name>
</gene>
<protein>
    <recommendedName>
        <fullName evidence="4">Serine/arginine repetitive matrix protein 2</fullName>
    </recommendedName>
</protein>